<organism evidence="2 3">
    <name type="scientific">Miscanthus lutarioriparius</name>
    <dbReference type="NCBI Taxonomy" id="422564"/>
    <lineage>
        <taxon>Eukaryota</taxon>
        <taxon>Viridiplantae</taxon>
        <taxon>Streptophyta</taxon>
        <taxon>Embryophyta</taxon>
        <taxon>Tracheophyta</taxon>
        <taxon>Spermatophyta</taxon>
        <taxon>Magnoliopsida</taxon>
        <taxon>Liliopsida</taxon>
        <taxon>Poales</taxon>
        <taxon>Poaceae</taxon>
        <taxon>PACMAD clade</taxon>
        <taxon>Panicoideae</taxon>
        <taxon>Andropogonodae</taxon>
        <taxon>Andropogoneae</taxon>
        <taxon>Saccharinae</taxon>
        <taxon>Miscanthus</taxon>
    </lineage>
</organism>
<reference evidence="2" key="1">
    <citation type="submission" date="2020-10" db="EMBL/GenBank/DDBJ databases">
        <authorList>
            <person name="Han B."/>
            <person name="Lu T."/>
            <person name="Zhao Q."/>
            <person name="Huang X."/>
            <person name="Zhao Y."/>
        </authorList>
    </citation>
    <scope>NUCLEOTIDE SEQUENCE</scope>
</reference>
<feature type="chain" id="PRO_5032606449" description="Fanconi Anaemia group E protein C-terminal domain-containing protein" evidence="1">
    <location>
        <begin position="20"/>
        <end position="493"/>
    </location>
</feature>
<dbReference type="PANTHER" id="PTHR32094:SF5">
    <property type="entry name" value="FANCONI ANEMIA GROUP E PROTEIN"/>
    <property type="match status" value="1"/>
</dbReference>
<gene>
    <name evidence="2" type="ORF">NCGR_LOCUS58774</name>
</gene>
<keyword evidence="1" id="KW-0732">Signal</keyword>
<dbReference type="GO" id="GO:0043240">
    <property type="term" value="C:Fanconi anaemia nuclear complex"/>
    <property type="evidence" value="ECO:0007669"/>
    <property type="project" value="InterPro"/>
</dbReference>
<dbReference type="EMBL" id="CAJGYO010000017">
    <property type="protein sequence ID" value="CAD6334676.1"/>
    <property type="molecule type" value="Genomic_DNA"/>
</dbReference>
<name>A0A811S1Q2_9POAL</name>
<evidence type="ECO:0000256" key="1">
    <source>
        <dbReference type="SAM" id="SignalP"/>
    </source>
</evidence>
<feature type="signal peptide" evidence="1">
    <location>
        <begin position="1"/>
        <end position="19"/>
    </location>
</feature>
<comment type="caution">
    <text evidence="2">The sequence shown here is derived from an EMBL/GenBank/DDBJ whole genome shotgun (WGS) entry which is preliminary data.</text>
</comment>
<evidence type="ECO:0000313" key="3">
    <source>
        <dbReference type="Proteomes" id="UP000604825"/>
    </source>
</evidence>
<dbReference type="Gene3D" id="1.25.40.480">
    <property type="match status" value="1"/>
</dbReference>
<dbReference type="OrthoDB" id="2449818at2759"/>
<dbReference type="Proteomes" id="UP000604825">
    <property type="component" value="Unassembled WGS sequence"/>
</dbReference>
<protein>
    <recommendedName>
        <fullName evidence="4">Fanconi Anaemia group E protein C-terminal domain-containing protein</fullName>
    </recommendedName>
</protein>
<keyword evidence="3" id="KW-1185">Reference proteome</keyword>
<dbReference type="InterPro" id="IPR039685">
    <property type="entry name" value="FANCE"/>
</dbReference>
<sequence length="493" mass="53278">MEQWLPLFRHLLVAPAANAAAFSSSPSSGDCPSAPPPAAALLRRLLSPAPTLPASASASASDPTAAILFQTLPPFLQSQALSFLDSSADLLDPHLLRTLAARVFSAPPGRYGLWVLRGARHLIDGLPEEEGVPGVPSDEFIDGFHDPPTWLKEAAARAHPVLPWLPVDCRNLMGSGSGTRAGRGGRDGLDGIGLETLVLVQDEDVEMQEAGRVLPPPAPPLEELIVQRVLAMQKEIVTVESVSAAQRVAKDLQDLCVQSRNAAEVLSLVGPWEADDDTLRVLLSSLVLEGDGVDGKGPALVLCSVFLPLLLELQRPASSVLLSTALGLCKRHPAAALEAVLFPLVLRKGGLNVPQCDVLTRIIKECMHPLHVTAFCHRLLSGEEQERKPVCMPQHQESIGTNLVWTESLFTLFYNILSQDICLTPSTVVELISVIDDQASKFPRSLKFGNFLKCFVSKCWHECKHQRGLLERAAERTDTFLTKAVLAKLRPAS</sequence>
<dbReference type="PANTHER" id="PTHR32094">
    <property type="entry name" value="FANCONI ANEMIA GROUP E PROTEIN"/>
    <property type="match status" value="1"/>
</dbReference>
<evidence type="ECO:0000313" key="2">
    <source>
        <dbReference type="EMBL" id="CAD6334676.1"/>
    </source>
</evidence>
<proteinExistence type="predicted"/>
<accession>A0A811S1Q2</accession>
<dbReference type="GO" id="GO:0036297">
    <property type="term" value="P:interstrand cross-link repair"/>
    <property type="evidence" value="ECO:0007669"/>
    <property type="project" value="InterPro"/>
</dbReference>
<evidence type="ECO:0008006" key="4">
    <source>
        <dbReference type="Google" id="ProtNLM"/>
    </source>
</evidence>
<dbReference type="AlphaFoldDB" id="A0A811S1Q2"/>